<evidence type="ECO:0000313" key="9">
    <source>
        <dbReference type="EMBL" id="PFX22036.1"/>
    </source>
</evidence>
<name>A0A2B4RY00_STYPI</name>
<keyword evidence="4 5" id="KW-0238">DNA-binding</keyword>
<feature type="coiled-coil region" evidence="6">
    <location>
        <begin position="1289"/>
        <end position="1322"/>
    </location>
</feature>
<dbReference type="InterPro" id="IPR006580">
    <property type="entry name" value="Znf_TTF"/>
</dbReference>
<dbReference type="InterPro" id="IPR012337">
    <property type="entry name" value="RNaseH-like_sf"/>
</dbReference>
<gene>
    <name evidence="9" type="primary">ZMYM1</name>
    <name evidence="9" type="ORF">AWC38_SpisGene13452</name>
</gene>
<dbReference type="EMBL" id="LSMT01000254">
    <property type="protein sequence ID" value="PFX22036.1"/>
    <property type="molecule type" value="Genomic_DNA"/>
</dbReference>
<dbReference type="OrthoDB" id="5956247at2759"/>
<protein>
    <submittedName>
        <fullName evidence="9">Zinc finger MYM-type protein 1</fullName>
    </submittedName>
</protein>
<organism evidence="9 10">
    <name type="scientific">Stylophora pistillata</name>
    <name type="common">Smooth cauliflower coral</name>
    <dbReference type="NCBI Taxonomy" id="50429"/>
    <lineage>
        <taxon>Eukaryota</taxon>
        <taxon>Metazoa</taxon>
        <taxon>Cnidaria</taxon>
        <taxon>Anthozoa</taxon>
        <taxon>Hexacorallia</taxon>
        <taxon>Scleractinia</taxon>
        <taxon>Astrocoeniina</taxon>
        <taxon>Pocilloporidae</taxon>
        <taxon>Stylophora</taxon>
    </lineage>
</organism>
<evidence type="ECO:0000256" key="5">
    <source>
        <dbReference type="PROSITE-ProRule" id="PRU00309"/>
    </source>
</evidence>
<evidence type="ECO:0000256" key="4">
    <source>
        <dbReference type="ARBA" id="ARBA00023125"/>
    </source>
</evidence>
<evidence type="ECO:0000256" key="3">
    <source>
        <dbReference type="ARBA" id="ARBA00022833"/>
    </source>
</evidence>
<dbReference type="PANTHER" id="PTHR45749:SF21">
    <property type="entry name" value="DUF4371 DOMAIN-CONTAINING PROTEIN"/>
    <property type="match status" value="1"/>
</dbReference>
<keyword evidence="1" id="KW-0479">Metal-binding</keyword>
<feature type="coiled-coil region" evidence="6">
    <location>
        <begin position="1094"/>
        <end position="1128"/>
    </location>
</feature>
<evidence type="ECO:0000256" key="1">
    <source>
        <dbReference type="ARBA" id="ARBA00022723"/>
    </source>
</evidence>
<evidence type="ECO:0000256" key="2">
    <source>
        <dbReference type="ARBA" id="ARBA00022771"/>
    </source>
</evidence>
<evidence type="ECO:0000259" key="8">
    <source>
        <dbReference type="PROSITE" id="PS50950"/>
    </source>
</evidence>
<dbReference type="PROSITE" id="PS50950">
    <property type="entry name" value="ZF_THAP"/>
    <property type="match status" value="1"/>
</dbReference>
<feature type="region of interest" description="Disordered" evidence="7">
    <location>
        <begin position="1620"/>
        <end position="1643"/>
    </location>
</feature>
<comment type="caution">
    <text evidence="9">The sequence shown here is derived from an EMBL/GenBank/DDBJ whole genome shotgun (WGS) entry which is preliminary data.</text>
</comment>
<dbReference type="PANTHER" id="PTHR45749">
    <property type="match status" value="1"/>
</dbReference>
<feature type="domain" description="THAP-type" evidence="8">
    <location>
        <begin position="967"/>
        <end position="1055"/>
    </location>
</feature>
<dbReference type="GO" id="GO:0008270">
    <property type="term" value="F:zinc ion binding"/>
    <property type="evidence" value="ECO:0007669"/>
    <property type="project" value="UniProtKB-KW"/>
</dbReference>
<accession>A0A2B4RY00</accession>
<feature type="compositionally biased region" description="Polar residues" evidence="7">
    <location>
        <begin position="1"/>
        <end position="16"/>
    </location>
</feature>
<dbReference type="Proteomes" id="UP000225706">
    <property type="component" value="Unassembled WGS sequence"/>
</dbReference>
<evidence type="ECO:0000256" key="7">
    <source>
        <dbReference type="SAM" id="MobiDB-lite"/>
    </source>
</evidence>
<dbReference type="InterPro" id="IPR006612">
    <property type="entry name" value="THAP_Znf"/>
</dbReference>
<dbReference type="SUPFAM" id="SSF53098">
    <property type="entry name" value="Ribonuclease H-like"/>
    <property type="match status" value="1"/>
</dbReference>
<feature type="compositionally biased region" description="Basic and acidic residues" evidence="7">
    <location>
        <begin position="20"/>
        <end position="34"/>
    </location>
</feature>
<sequence>MASRKNNQETSKQSTLLRWVRLDPEPWKTEKRGEQAVLEETSQESDEQAAGTSNTSNSNINTTPQGPELPPTPDLPSVSKGPNQPKNFKFPQRTFGNSTKKRSFQPVWFEQRPWLHYVEKTDMVLCFTCVKAIQNNMLSSTKADPQFTRIGYSNWKNAMDKKKGFQKHALSESHKEAVARVITAPATTTGDVGELLSEKHAKEKAINRKILLTILSNVCFLARQALPLRGNWDTDSASEINSNFYQLLKLRSEENPEISEWLSRRTEKYTSPIIQNEMLEVLALGVLREISENIQNAKFFTIMADETADVSIKEQLVVCIRWVDDKFVIHEDFIGMWPLPRTTADQIVETLREALQQMNLDIQNARGQCYDGAATMAGEKTGVATQIKSVNGKCLYTHCYGHALNLAVADAIKSVKCMSDALDTVREIGKLVKKSPQRNTKLDQIREETTNESRGVHAFCPTRWTVRGEALASVLNNHDELMELWDWSLDVLKDTEMKSRINGVKSMMTKFSFYFGCCLGEKILRQTDNLSRALQSSSISAAQGNKLAVDVVKTLKTDRSDESFDLFWARIKQRKDKEIESIEDPVPPRKRKVPSRFELGQQQTHYFPQTAKDHYKQIYFEAIDFATTAITARFDQKDFKVYMNLQELLLKATAKQPYDAELAEVLKVYSEDLNPYQLEGQLVLLPQVAASNAFDTSRFNVDDLISFFQSIDEPHKLLLSEICMLGKLLLVMPATNAASERSFSALKRVKTYLRATTGDARMNHLMTLHVHRDRTDSIDLVAAANQFVGEQENRKQLFGSFTTNDLSRKGLHTVVYLDDSFDVESTKLSSEIHSGIIRSHLALAGFLVNKDKSVWDPVRLITWFGVISDGLLGTISITEPRVDKALLHIDNTLQDPRLSSRGLTSIVGRIISMSPVQGNLCRIMTRPSHMSVAAAQDWESVFPLDRINKLLDVQASDILVHDDHLEINVKSSKTDQFRQRYRVGADGKKVTYHDLPLRNPKRLKTWLVKIRRDASKDFKLTKQTKICSLHFKDSDLRLTLKVRRYIKDDTIPSLFAWSVASPNRKSPRKRYYVVEMPSSCPTMDNLVTNGNNKEDTLDKEIADLRAQVATLQEENLILQETNKDLTKSFDEQLRNQFGILKFKESDSDVNFFTGFPNYQTLLTCYNFLNPGTNGENIAYISSVTNEVDFMCASSIESKGNEGKVEVLESTVNRMGMSNSVFVKCDCGMTEFLATGDHPSNHTTPRTIQGKDLNRRIVYGTFEMGVGKEGIAKLCEMLNMPFSISLTTWYEHEEALLKAHEEILEEQLAKNRAEARMQAIQEECITDANDQMIISIPPKYGDGMCQKMISDGDSKAYNSVWSIYGACDTCHHYENLQNNDQEYITWKASEDFKKWEEDHLAGTAGCDRVMKLDCIGHVQKRLGKALYEFQKSSVKLSDGKPMHGRNGRLTKAAIEKLKKNYGKAIRNNVKREITTTEERDQAVQTMKTEILAGLFHCLKLPNKERHQFCPPNSWCKYKKGLPCPNKPHHLDKVFEEHLCKIYDRLTDSALLARCLPGYTQNANESINSLVWNKCPKHKWHGRRRVQLAALSAALHFSGGASMKHAIMEKVGLTVSDTAKMEARRRDSERIKQAEKRVQDEPMFP</sequence>
<keyword evidence="6" id="KW-0175">Coiled coil</keyword>
<keyword evidence="2 5" id="KW-0863">Zinc-finger</keyword>
<dbReference type="SUPFAM" id="SSF57716">
    <property type="entry name" value="Glucocorticoid receptor-like (DNA-binding domain)"/>
    <property type="match status" value="1"/>
</dbReference>
<keyword evidence="3" id="KW-0862">Zinc</keyword>
<dbReference type="InterPro" id="IPR049012">
    <property type="entry name" value="Mutator_transp_dom"/>
</dbReference>
<feature type="compositionally biased region" description="Low complexity" evidence="7">
    <location>
        <begin position="52"/>
        <end position="63"/>
    </location>
</feature>
<reference evidence="10" key="1">
    <citation type="journal article" date="2017" name="bioRxiv">
        <title>Comparative analysis of the genomes of Stylophora pistillata and Acropora digitifera provides evidence for extensive differences between species of corals.</title>
        <authorList>
            <person name="Voolstra C.R."/>
            <person name="Li Y."/>
            <person name="Liew Y.J."/>
            <person name="Baumgarten S."/>
            <person name="Zoccola D."/>
            <person name="Flot J.-F."/>
            <person name="Tambutte S."/>
            <person name="Allemand D."/>
            <person name="Aranda M."/>
        </authorList>
    </citation>
    <scope>NUCLEOTIDE SEQUENCE [LARGE SCALE GENOMIC DNA]</scope>
</reference>
<dbReference type="Pfam" id="PF20700">
    <property type="entry name" value="Mutator"/>
    <property type="match status" value="2"/>
</dbReference>
<evidence type="ECO:0000313" key="10">
    <source>
        <dbReference type="Proteomes" id="UP000225706"/>
    </source>
</evidence>
<feature type="region of interest" description="Disordered" evidence="7">
    <location>
        <begin position="1"/>
        <end position="98"/>
    </location>
</feature>
<dbReference type="GO" id="GO:0003677">
    <property type="term" value="F:DNA binding"/>
    <property type="evidence" value="ECO:0007669"/>
    <property type="project" value="UniProtKB-UniRule"/>
</dbReference>
<dbReference type="SMART" id="SM00597">
    <property type="entry name" value="ZnF_TTF"/>
    <property type="match status" value="1"/>
</dbReference>
<evidence type="ECO:0000256" key="6">
    <source>
        <dbReference type="SAM" id="Coils"/>
    </source>
</evidence>
<dbReference type="SMART" id="SM00980">
    <property type="entry name" value="THAP"/>
    <property type="match status" value="1"/>
</dbReference>
<dbReference type="Pfam" id="PF05485">
    <property type="entry name" value="THAP"/>
    <property type="match status" value="1"/>
</dbReference>
<dbReference type="STRING" id="50429.A0A2B4RY00"/>
<dbReference type="InterPro" id="IPR025398">
    <property type="entry name" value="DUF4371"/>
</dbReference>
<dbReference type="Pfam" id="PF14291">
    <property type="entry name" value="DUF4371"/>
    <property type="match status" value="1"/>
</dbReference>
<keyword evidence="10" id="KW-1185">Reference proteome</keyword>
<proteinExistence type="predicted"/>